<gene>
    <name evidence="1" type="ORF">HQ47_04080</name>
</gene>
<comment type="caution">
    <text evidence="1">The sequence shown here is derived from an EMBL/GenBank/DDBJ whole genome shotgun (WGS) entry which is preliminary data.</text>
</comment>
<organism evidence="1 2">
    <name type="scientific">Porphyromonas macacae</name>
    <dbReference type="NCBI Taxonomy" id="28115"/>
    <lineage>
        <taxon>Bacteria</taxon>
        <taxon>Pseudomonadati</taxon>
        <taxon>Bacteroidota</taxon>
        <taxon>Bacteroidia</taxon>
        <taxon>Bacteroidales</taxon>
        <taxon>Porphyromonadaceae</taxon>
        <taxon>Porphyromonas</taxon>
    </lineage>
</organism>
<protein>
    <submittedName>
        <fullName evidence="1">Uncharacterized protein</fullName>
    </submittedName>
</protein>
<keyword evidence="2" id="KW-1185">Reference proteome</keyword>
<reference evidence="1 2" key="1">
    <citation type="submission" date="2014-09" db="EMBL/GenBank/DDBJ databases">
        <title>Draft Genome Sequence of Porphyromonas macacae COT-192_OH2859.</title>
        <authorList>
            <person name="Wallis C."/>
            <person name="Deusch O."/>
            <person name="O'Flynn C."/>
            <person name="Davis I."/>
            <person name="Horsfall A."/>
            <person name="Kirkwood N."/>
            <person name="Harris S."/>
            <person name="Eisen J.A."/>
            <person name="Coil D.A."/>
            <person name="Darling A.E."/>
            <person name="Jospin G."/>
            <person name="Alexiev A."/>
        </authorList>
    </citation>
    <scope>NUCLEOTIDE SEQUENCE [LARGE SCALE GENOMIC DNA]</scope>
    <source>
        <strain evidence="2">COT-192 OH2859</strain>
    </source>
</reference>
<dbReference type="AlphaFoldDB" id="A0A0A2E883"/>
<dbReference type="STRING" id="28115.HQ47_04080"/>
<dbReference type="EMBL" id="JRFA01000009">
    <property type="protein sequence ID" value="KGN75091.1"/>
    <property type="molecule type" value="Genomic_DNA"/>
</dbReference>
<dbReference type="RefSeq" id="WP_036873451.1">
    <property type="nucleotide sequence ID" value="NZ_JRFA01000009.1"/>
</dbReference>
<dbReference type="OrthoDB" id="1232243at2"/>
<dbReference type="Proteomes" id="UP000030103">
    <property type="component" value="Unassembled WGS sequence"/>
</dbReference>
<evidence type="ECO:0000313" key="1">
    <source>
        <dbReference type="EMBL" id="KGN75091.1"/>
    </source>
</evidence>
<sequence>MEAGKEYIYQTDIIGKTKVHSTESDYKIGIRNKVVYKGRDKETDLYRFEITELSYDLEQYEDPLIVQITEMTNKVCSIYKILDIGVDKNGNITKIFNRDFIREEWAKVKEWLLNAHPLEAYDIIRAKEFELLDEEKEIRSIRYIYFLYQYFYIFGKRPTNDSKNYLQEEEMDRFGSGVIIPVSFSLAEEMESDNNVWHLDGRMIRHEDAIRRLREFSKDQYMHPEYKLKAKYIYNNLVLLHSDFTLTEELGEFFYYHCFMSTHLETEQENA</sequence>
<accession>A0A0A2E883</accession>
<proteinExistence type="predicted"/>
<name>A0A0A2E883_9PORP</name>
<evidence type="ECO:0000313" key="2">
    <source>
        <dbReference type="Proteomes" id="UP000030103"/>
    </source>
</evidence>